<comment type="caution">
    <text evidence="2">The sequence shown here is derived from an EMBL/GenBank/DDBJ whole genome shotgun (WGS) entry which is preliminary data.</text>
</comment>
<feature type="region of interest" description="Disordered" evidence="1">
    <location>
        <begin position="1"/>
        <end position="30"/>
    </location>
</feature>
<protein>
    <submittedName>
        <fullName evidence="2">Uncharacterized protein</fullName>
    </submittedName>
</protein>
<evidence type="ECO:0000313" key="3">
    <source>
        <dbReference type="Proteomes" id="UP000610760"/>
    </source>
</evidence>
<dbReference type="AlphaFoldDB" id="A0A926E155"/>
<feature type="compositionally biased region" description="Basic and acidic residues" evidence="1">
    <location>
        <begin position="1"/>
        <end position="17"/>
    </location>
</feature>
<organism evidence="2 3">
    <name type="scientific">Fumia xinanensis</name>
    <dbReference type="NCBI Taxonomy" id="2763659"/>
    <lineage>
        <taxon>Bacteria</taxon>
        <taxon>Bacillati</taxon>
        <taxon>Bacillota</taxon>
        <taxon>Clostridia</taxon>
        <taxon>Eubacteriales</taxon>
        <taxon>Oscillospiraceae</taxon>
        <taxon>Fumia</taxon>
    </lineage>
</organism>
<dbReference type="RefSeq" id="WP_249294616.1">
    <property type="nucleotide sequence ID" value="NZ_JACRSV010000001.1"/>
</dbReference>
<reference evidence="2" key="1">
    <citation type="submission" date="2020-08" db="EMBL/GenBank/DDBJ databases">
        <title>Genome public.</title>
        <authorList>
            <person name="Liu C."/>
            <person name="Sun Q."/>
        </authorList>
    </citation>
    <scope>NUCLEOTIDE SEQUENCE</scope>
    <source>
        <strain evidence="2">NSJ-33</strain>
    </source>
</reference>
<name>A0A926E155_9FIRM</name>
<dbReference type="Proteomes" id="UP000610760">
    <property type="component" value="Unassembled WGS sequence"/>
</dbReference>
<keyword evidence="3" id="KW-1185">Reference proteome</keyword>
<evidence type="ECO:0000256" key="1">
    <source>
        <dbReference type="SAM" id="MobiDB-lite"/>
    </source>
</evidence>
<gene>
    <name evidence="2" type="ORF">H8710_06375</name>
</gene>
<accession>A0A926E155</accession>
<sequence length="78" mass="8802">MKKTEKISLFPKKEPKGRAGGPDRGMKKPLVSGKNGFDFIDFPQNGRVQNGGAGFFSSYAEEGLFETDFWEKTRKDRL</sequence>
<evidence type="ECO:0000313" key="2">
    <source>
        <dbReference type="EMBL" id="MBC8559699.1"/>
    </source>
</evidence>
<proteinExistence type="predicted"/>
<dbReference type="EMBL" id="JACRSV010000001">
    <property type="protein sequence ID" value="MBC8559699.1"/>
    <property type="molecule type" value="Genomic_DNA"/>
</dbReference>